<evidence type="ECO:0000313" key="2">
    <source>
        <dbReference type="EMBL" id="GAA1779992.1"/>
    </source>
</evidence>
<protein>
    <recommendedName>
        <fullName evidence="4">DUF1345 domain-containing protein</fullName>
    </recommendedName>
</protein>
<keyword evidence="1" id="KW-0812">Transmembrane</keyword>
<dbReference type="Pfam" id="PF07077">
    <property type="entry name" value="DUF1345"/>
    <property type="match status" value="1"/>
</dbReference>
<proteinExistence type="predicted"/>
<dbReference type="EMBL" id="BAAAOB010000001">
    <property type="protein sequence ID" value="GAA1779992.1"/>
    <property type="molecule type" value="Genomic_DNA"/>
</dbReference>
<accession>A0ABN2L8Y8</accession>
<feature type="transmembrane region" description="Helical" evidence="1">
    <location>
        <begin position="12"/>
        <end position="37"/>
    </location>
</feature>
<organism evidence="2 3">
    <name type="scientific">Leucobacter iarius</name>
    <dbReference type="NCBI Taxonomy" id="333963"/>
    <lineage>
        <taxon>Bacteria</taxon>
        <taxon>Bacillati</taxon>
        <taxon>Actinomycetota</taxon>
        <taxon>Actinomycetes</taxon>
        <taxon>Micrococcales</taxon>
        <taxon>Microbacteriaceae</taxon>
        <taxon>Leucobacter</taxon>
    </lineage>
</organism>
<feature type="transmembrane region" description="Helical" evidence="1">
    <location>
        <begin position="203"/>
        <end position="225"/>
    </location>
</feature>
<evidence type="ECO:0000256" key="1">
    <source>
        <dbReference type="SAM" id="Phobius"/>
    </source>
</evidence>
<gene>
    <name evidence="2" type="ORF">GCM10009768_06070</name>
</gene>
<dbReference type="InterPro" id="IPR009781">
    <property type="entry name" value="DUF1345"/>
</dbReference>
<feature type="transmembrane region" description="Helical" evidence="1">
    <location>
        <begin position="95"/>
        <end position="117"/>
    </location>
</feature>
<feature type="transmembrane region" description="Helical" evidence="1">
    <location>
        <begin position="49"/>
        <end position="74"/>
    </location>
</feature>
<keyword evidence="1" id="KW-1133">Transmembrane helix</keyword>
<keyword evidence="1" id="KW-0472">Membrane</keyword>
<comment type="caution">
    <text evidence="2">The sequence shown here is derived from an EMBL/GenBank/DDBJ whole genome shotgun (WGS) entry which is preliminary data.</text>
</comment>
<sequence>MKKRRLPRVAAAIANWTTVVGEVLGVVMQLLLVFLGWTLAMSESKVELSIVAVVWCLIAALYLGIVALGLTIMIRISDEDPPVVRRVVGHPVMRVFSNLTTFGASAFGLVVAAQVIINRRDADRTAFLEAAAVCAMLLSWALFNWGFARVYYSRYHRAEVPPLHFPRTEDPRLSDFAYFSFTNATTFAVSDVRVTETRMRWTTVWHTSMAFFFNALILALTMSTITSGRFLDFDLDKFLDELINLAG</sequence>
<dbReference type="Proteomes" id="UP001500851">
    <property type="component" value="Unassembled WGS sequence"/>
</dbReference>
<evidence type="ECO:0000313" key="3">
    <source>
        <dbReference type="Proteomes" id="UP001500851"/>
    </source>
</evidence>
<evidence type="ECO:0008006" key="4">
    <source>
        <dbReference type="Google" id="ProtNLM"/>
    </source>
</evidence>
<feature type="transmembrane region" description="Helical" evidence="1">
    <location>
        <begin position="129"/>
        <end position="147"/>
    </location>
</feature>
<reference evidence="2 3" key="1">
    <citation type="journal article" date="2019" name="Int. J. Syst. Evol. Microbiol.">
        <title>The Global Catalogue of Microorganisms (GCM) 10K type strain sequencing project: providing services to taxonomists for standard genome sequencing and annotation.</title>
        <authorList>
            <consortium name="The Broad Institute Genomics Platform"/>
            <consortium name="The Broad Institute Genome Sequencing Center for Infectious Disease"/>
            <person name="Wu L."/>
            <person name="Ma J."/>
        </authorList>
    </citation>
    <scope>NUCLEOTIDE SEQUENCE [LARGE SCALE GENOMIC DNA]</scope>
    <source>
        <strain evidence="2 3">JCM 14736</strain>
    </source>
</reference>
<name>A0ABN2L8Y8_9MICO</name>
<keyword evidence="3" id="KW-1185">Reference proteome</keyword>